<evidence type="ECO:0000313" key="5">
    <source>
        <dbReference type="Proteomes" id="UP001500740"/>
    </source>
</evidence>
<protein>
    <recommendedName>
        <fullName evidence="3">N-acetyltransferase domain-containing protein</fullName>
    </recommendedName>
</protein>
<sequence length="162" mass="18926">MNKSQNGVELNFIPIKPDKHRDIVIRFRRDSYRVSFGTDHNLDLDEYLSFLNEKVEKFPAGFVLVEYEDEVIGQLELSVRYYNGRQIGYVHLYYLIPSKRGKGLGEKLQEYAESFFKKHGVSEFHLRVSPTNKQARAFYRKLGMEESGLEVDGKVIRMIGQI</sequence>
<dbReference type="PANTHER" id="PTHR43420">
    <property type="entry name" value="ACETYLTRANSFERASE"/>
    <property type="match status" value="1"/>
</dbReference>
<evidence type="ECO:0000259" key="3">
    <source>
        <dbReference type="PROSITE" id="PS51186"/>
    </source>
</evidence>
<dbReference type="Gene3D" id="3.40.630.30">
    <property type="match status" value="1"/>
</dbReference>
<proteinExistence type="predicted"/>
<dbReference type="Proteomes" id="UP001500740">
    <property type="component" value="Unassembled WGS sequence"/>
</dbReference>
<feature type="domain" description="N-acetyltransferase" evidence="3">
    <location>
        <begin position="10"/>
        <end position="162"/>
    </location>
</feature>
<dbReference type="InterPro" id="IPR050680">
    <property type="entry name" value="YpeA/RimI_acetyltransf"/>
</dbReference>
<evidence type="ECO:0000313" key="4">
    <source>
        <dbReference type="EMBL" id="GAA0465384.1"/>
    </source>
</evidence>
<evidence type="ECO:0000256" key="2">
    <source>
        <dbReference type="ARBA" id="ARBA00023315"/>
    </source>
</evidence>
<keyword evidence="5" id="KW-1185">Reference proteome</keyword>
<accession>A0ABN1A1Q2</accession>
<keyword evidence="1" id="KW-0808">Transferase</keyword>
<dbReference type="InterPro" id="IPR000182">
    <property type="entry name" value="GNAT_dom"/>
</dbReference>
<dbReference type="RefSeq" id="WP_343783563.1">
    <property type="nucleotide sequence ID" value="NZ_BAAACZ010000018.1"/>
</dbReference>
<dbReference type="EMBL" id="BAAACZ010000018">
    <property type="protein sequence ID" value="GAA0465384.1"/>
    <property type="molecule type" value="Genomic_DNA"/>
</dbReference>
<keyword evidence="2" id="KW-0012">Acyltransferase</keyword>
<organism evidence="4 5">
    <name type="scientific">Alkalibacillus silvisoli</name>
    <dbReference type="NCBI Taxonomy" id="392823"/>
    <lineage>
        <taxon>Bacteria</taxon>
        <taxon>Bacillati</taxon>
        <taxon>Bacillota</taxon>
        <taxon>Bacilli</taxon>
        <taxon>Bacillales</taxon>
        <taxon>Bacillaceae</taxon>
        <taxon>Alkalibacillus</taxon>
    </lineage>
</organism>
<dbReference type="Pfam" id="PF00583">
    <property type="entry name" value="Acetyltransf_1"/>
    <property type="match status" value="1"/>
</dbReference>
<dbReference type="CDD" id="cd04301">
    <property type="entry name" value="NAT_SF"/>
    <property type="match status" value="1"/>
</dbReference>
<dbReference type="PROSITE" id="PS51186">
    <property type="entry name" value="GNAT"/>
    <property type="match status" value="1"/>
</dbReference>
<reference evidence="4 5" key="1">
    <citation type="journal article" date="2019" name="Int. J. Syst. Evol. Microbiol.">
        <title>The Global Catalogue of Microorganisms (GCM) 10K type strain sequencing project: providing services to taxonomists for standard genome sequencing and annotation.</title>
        <authorList>
            <consortium name="The Broad Institute Genomics Platform"/>
            <consortium name="The Broad Institute Genome Sequencing Center for Infectious Disease"/>
            <person name="Wu L."/>
            <person name="Ma J."/>
        </authorList>
    </citation>
    <scope>NUCLEOTIDE SEQUENCE [LARGE SCALE GENOMIC DNA]</scope>
    <source>
        <strain evidence="4 5">JCM 14193</strain>
    </source>
</reference>
<comment type="caution">
    <text evidence="4">The sequence shown here is derived from an EMBL/GenBank/DDBJ whole genome shotgun (WGS) entry which is preliminary data.</text>
</comment>
<dbReference type="SUPFAM" id="SSF55729">
    <property type="entry name" value="Acyl-CoA N-acyltransferases (Nat)"/>
    <property type="match status" value="1"/>
</dbReference>
<dbReference type="InterPro" id="IPR016181">
    <property type="entry name" value="Acyl_CoA_acyltransferase"/>
</dbReference>
<name>A0ABN1A1Q2_9BACI</name>
<evidence type="ECO:0000256" key="1">
    <source>
        <dbReference type="ARBA" id="ARBA00022679"/>
    </source>
</evidence>
<gene>
    <name evidence="4" type="ORF">GCM10008935_21500</name>
</gene>